<evidence type="ECO:0000259" key="2">
    <source>
        <dbReference type="Pfam" id="PF16924"/>
    </source>
</evidence>
<protein>
    <submittedName>
        <fullName evidence="3">Dipicolinate synthase subunit DpsA</fullName>
    </submittedName>
</protein>
<name>A0A7C2ICN2_9THEO</name>
<dbReference type="InterPro" id="IPR036291">
    <property type="entry name" value="NAD(P)-bd_dom_sf"/>
</dbReference>
<dbReference type="SUPFAM" id="SSF51735">
    <property type="entry name" value="NAD(P)-binding Rossmann-fold domains"/>
    <property type="match status" value="1"/>
</dbReference>
<dbReference type="InterPro" id="IPR031629">
    <property type="entry name" value="DpaA_N"/>
</dbReference>
<reference evidence="3" key="1">
    <citation type="journal article" date="2020" name="mSystems">
        <title>Genome- and Community-Level Interaction Insights into Carbon Utilization and Element Cycling Functions of Hydrothermarchaeota in Hydrothermal Sediment.</title>
        <authorList>
            <person name="Zhou Z."/>
            <person name="Liu Y."/>
            <person name="Xu W."/>
            <person name="Pan J."/>
            <person name="Luo Z.H."/>
            <person name="Li M."/>
        </authorList>
    </citation>
    <scope>NUCLEOTIDE SEQUENCE [LARGE SCALE GENOMIC DNA]</scope>
    <source>
        <strain evidence="3">SpSt-300</strain>
    </source>
</reference>
<sequence length="298" mass="31634">MKGRLKGITIAVIGGDRRAVFVAEELLNQGAQVSLVGHDAVVPGGQSVAVTEAGVKGADAVVFPFPGVGEDGYIYTPKEPILLREEDLAFLPEGTLIFTGFARRYLLELADRLRLRLVEVAERDDFAILNSIPSAEGAIQIAMERLPVTIHGSAAFVLGFGRVGLTLVRMLKGLGAKTTVVARDPAQRARAMEMGCRVSDFGKLPAIIGEADVVFNTVPAPVLTARVLKCTRPDVLIVDLATEPGGTDFEAAARLERQAMLAPSLPGRVAPKTAGRILGQVVADLLVQEKELNLAVLP</sequence>
<organism evidence="3">
    <name type="scientific">Ammonifex degensii</name>
    <dbReference type="NCBI Taxonomy" id="42838"/>
    <lineage>
        <taxon>Bacteria</taxon>
        <taxon>Bacillati</taxon>
        <taxon>Bacillota</taxon>
        <taxon>Clostridia</taxon>
        <taxon>Thermoanaerobacterales</taxon>
        <taxon>Thermoanaerobacteraceae</taxon>
        <taxon>Ammonifex</taxon>
    </lineage>
</organism>
<dbReference type="NCBIfam" id="NF006162">
    <property type="entry name" value="PRK08306.1"/>
    <property type="match status" value="1"/>
</dbReference>
<feature type="domain" description="Dipicolinate synthase subunit A N-terminal" evidence="2">
    <location>
        <begin position="10"/>
        <end position="120"/>
    </location>
</feature>
<dbReference type="GO" id="GO:0051287">
    <property type="term" value="F:NAD binding"/>
    <property type="evidence" value="ECO:0007669"/>
    <property type="project" value="InterPro"/>
</dbReference>
<dbReference type="Pfam" id="PF16924">
    <property type="entry name" value="DpaA_N"/>
    <property type="match status" value="1"/>
</dbReference>
<gene>
    <name evidence="3" type="primary">dpsA</name>
    <name evidence="3" type="ORF">ENQ34_01540</name>
</gene>
<dbReference type="InterPro" id="IPR006140">
    <property type="entry name" value="D-isomer_DH_NAD-bd"/>
</dbReference>
<feature type="domain" description="D-isomer specific 2-hydroxyacid dehydrogenase NAD-binding" evidence="1">
    <location>
        <begin position="146"/>
        <end position="225"/>
    </location>
</feature>
<accession>A0A7C2ICN2</accession>
<proteinExistence type="predicted"/>
<dbReference type="Gene3D" id="3.40.50.720">
    <property type="entry name" value="NAD(P)-binding Rossmann-like Domain"/>
    <property type="match status" value="1"/>
</dbReference>
<dbReference type="Pfam" id="PF02826">
    <property type="entry name" value="2-Hacid_dh_C"/>
    <property type="match status" value="1"/>
</dbReference>
<evidence type="ECO:0000313" key="3">
    <source>
        <dbReference type="EMBL" id="HEL65353.1"/>
    </source>
</evidence>
<evidence type="ECO:0000259" key="1">
    <source>
        <dbReference type="Pfam" id="PF02826"/>
    </source>
</evidence>
<dbReference type="EMBL" id="DSMU01000100">
    <property type="protein sequence ID" value="HEL65353.1"/>
    <property type="molecule type" value="Genomic_DNA"/>
</dbReference>
<comment type="caution">
    <text evidence="3">The sequence shown here is derived from an EMBL/GenBank/DDBJ whole genome shotgun (WGS) entry which is preliminary data.</text>
</comment>
<dbReference type="AlphaFoldDB" id="A0A7C2ICN2"/>